<dbReference type="SUPFAM" id="SSF56300">
    <property type="entry name" value="Metallo-dependent phosphatases"/>
    <property type="match status" value="1"/>
</dbReference>
<dbReference type="InterPro" id="IPR006311">
    <property type="entry name" value="TAT_signal"/>
</dbReference>
<dbReference type="PANTHER" id="PTHR43606">
    <property type="entry name" value="PHOSPHATASE, PUTATIVE (AFU_ORTHOLOGUE AFUA_6G08710)-RELATED"/>
    <property type="match status" value="1"/>
</dbReference>
<organism evidence="3 4">
    <name type="scientific">Pirellula staleyi (strain ATCC 27377 / DSM 6068 / ICPB 4128)</name>
    <name type="common">Pirella staleyi</name>
    <dbReference type="NCBI Taxonomy" id="530564"/>
    <lineage>
        <taxon>Bacteria</taxon>
        <taxon>Pseudomonadati</taxon>
        <taxon>Planctomycetota</taxon>
        <taxon>Planctomycetia</taxon>
        <taxon>Pirellulales</taxon>
        <taxon>Pirellulaceae</taxon>
        <taxon>Pirellula</taxon>
    </lineage>
</organism>
<dbReference type="Pfam" id="PF09423">
    <property type="entry name" value="PhoD"/>
    <property type="match status" value="1"/>
</dbReference>
<evidence type="ECO:0000256" key="1">
    <source>
        <dbReference type="SAM" id="MobiDB-lite"/>
    </source>
</evidence>
<dbReference type="KEGG" id="psl:Psta_3961"/>
<dbReference type="STRING" id="530564.Psta_3961"/>
<feature type="domain" description="PhoD-like phosphatase metallophosphatase" evidence="2">
    <location>
        <begin position="381"/>
        <end position="680"/>
    </location>
</feature>
<gene>
    <name evidence="3" type="ordered locus">Psta_3961</name>
</gene>
<dbReference type="PANTHER" id="PTHR43606:SF2">
    <property type="entry name" value="ALKALINE PHOSPHATASE FAMILY PROTEIN (AFU_ORTHOLOGUE AFUA_5G03860)"/>
    <property type="match status" value="1"/>
</dbReference>
<name>D2R204_PIRSD</name>
<dbReference type="HOGENOM" id="CLU_330311_0_0_0"/>
<dbReference type="EMBL" id="CP001848">
    <property type="protein sequence ID" value="ADB18615.1"/>
    <property type="molecule type" value="Genomic_DNA"/>
</dbReference>
<evidence type="ECO:0000259" key="2">
    <source>
        <dbReference type="Pfam" id="PF09423"/>
    </source>
</evidence>
<dbReference type="InterPro" id="IPR038607">
    <property type="entry name" value="PhoD-like_sf"/>
</dbReference>
<dbReference type="OrthoDB" id="9761852at2"/>
<dbReference type="InterPro" id="IPR052900">
    <property type="entry name" value="Phospholipid_Metab_Enz"/>
</dbReference>
<protein>
    <submittedName>
        <fullName evidence="3">Twin-arginine translocation pathway signal</fullName>
    </submittedName>
</protein>
<feature type="region of interest" description="Disordered" evidence="1">
    <location>
        <begin position="545"/>
        <end position="564"/>
    </location>
</feature>
<keyword evidence="4" id="KW-1185">Reference proteome</keyword>
<dbReference type="InterPro" id="IPR018946">
    <property type="entry name" value="PhoD-like_MPP"/>
</dbReference>
<dbReference type="Gene3D" id="3.60.21.70">
    <property type="entry name" value="PhoD-like phosphatase"/>
    <property type="match status" value="1"/>
</dbReference>
<sequence length="777" mass="84393" precursor="true">MSCSKNKHPADQLTVGRRSFLAASGVVAAAIATPSNLRGAAADEVVFASAFHDTPDRVWPGPLYWTNPLQDWRIAEGRLECINAAPGRNIHLLSHDIASGAGEFVAEVTLGSLDAEQLSDSKGSAGFLLGVKGELPDYRHHLIYGRGIFAGIRAGNELVIGNGPQAPKVKLDLASSSVKLILRASLDEDGMKPVVSLEAIDPTTDTLLATVTHKQLAAVDIAGNAVLTANFAPPAPTGKKNAGTASGPPERWWFNHWKLSGSLVRYHADRHFGPICFVHFTLHDRQLKLTAQLAPLGEFDSPTVSLQFPGAAAESKPIVAKIDPASRTAHFATKEIDPALDTKFQLTTYLTSKSGKQTEYSYEGIVRREPKHDEPLKVADISCNAHYAFPNIECAAAVAKLDPDLIAFTGDQYYEPSGGFGVDRSSIERSLLDVLRKWMLHGWTWHELTRSRPSISIPDDHDVYHGNLWGEGGKEAPGTVPASEAKGGYKMFAEFVNVVHRQQTSHHPDSPAKPEKQGITGYFGPLTWGGVSFAILADRQYKSGPDGKVPATTSGRADHVNDPNFDPSTADLDGLSLLGEQQMKFLKAWTTDWRGAAMKAVISQTIFTAMATHHGQNNNLLVADYDTNAWPQKARNSAVDLLRQSAAVHLAGDQHLPAVVRYGTTEARDGGFAFASPAVNNLYPRWFLPQQPGENRKADDDGHLGDFRDSFGHPLTVVAVANPALTFAGGLLEREVQKSAGYGLVTFDKQQRKIEIGMLARCWSIRRKKIRSLQDGQ</sequence>
<reference evidence="3 4" key="1">
    <citation type="journal article" date="2009" name="Stand. Genomic Sci.">
        <title>Complete genome sequence of Pirellula staleyi type strain (ATCC 27377).</title>
        <authorList>
            <person name="Clum A."/>
            <person name="Tindall B.J."/>
            <person name="Sikorski J."/>
            <person name="Ivanova N."/>
            <person name="Mavrommatis K."/>
            <person name="Lucas S."/>
            <person name="Glavina del Rio T."/>
            <person name="Nolan M."/>
            <person name="Chen F."/>
            <person name="Tice H."/>
            <person name="Pitluck S."/>
            <person name="Cheng J.F."/>
            <person name="Chertkov O."/>
            <person name="Brettin T."/>
            <person name="Han C."/>
            <person name="Detter J.C."/>
            <person name="Kuske C."/>
            <person name="Bruce D."/>
            <person name="Goodwin L."/>
            <person name="Ovchinikova G."/>
            <person name="Pati A."/>
            <person name="Mikhailova N."/>
            <person name="Chen A."/>
            <person name="Palaniappan K."/>
            <person name="Land M."/>
            <person name="Hauser L."/>
            <person name="Chang Y.J."/>
            <person name="Jeffries C.D."/>
            <person name="Chain P."/>
            <person name="Rohde M."/>
            <person name="Goker M."/>
            <person name="Bristow J."/>
            <person name="Eisen J.A."/>
            <person name="Markowitz V."/>
            <person name="Hugenholtz P."/>
            <person name="Kyrpides N.C."/>
            <person name="Klenk H.P."/>
            <person name="Lapidus A."/>
        </authorList>
    </citation>
    <scope>NUCLEOTIDE SEQUENCE [LARGE SCALE GENOMIC DNA]</scope>
    <source>
        <strain evidence="4">ATCC 27377 / DSM 6068 / ICPB 4128</strain>
    </source>
</reference>
<accession>D2R204</accession>
<proteinExistence type="predicted"/>
<dbReference type="AlphaFoldDB" id="D2R204"/>
<dbReference type="InterPro" id="IPR029052">
    <property type="entry name" value="Metallo-depent_PP-like"/>
</dbReference>
<evidence type="ECO:0000313" key="4">
    <source>
        <dbReference type="Proteomes" id="UP000001887"/>
    </source>
</evidence>
<dbReference type="eggNOG" id="COG3540">
    <property type="taxonomic scope" value="Bacteria"/>
</dbReference>
<dbReference type="Proteomes" id="UP000001887">
    <property type="component" value="Chromosome"/>
</dbReference>
<evidence type="ECO:0000313" key="3">
    <source>
        <dbReference type="EMBL" id="ADB18615.1"/>
    </source>
</evidence>
<dbReference type="PROSITE" id="PS51318">
    <property type="entry name" value="TAT"/>
    <property type="match status" value="1"/>
</dbReference>